<dbReference type="EC" id="2.7.2.11" evidence="8"/>
<dbReference type="InterPro" id="IPR005715">
    <property type="entry name" value="Glu_5kinase/COase_Synthase"/>
</dbReference>
<dbReference type="Gene3D" id="3.40.1160.10">
    <property type="entry name" value="Acetylglutamate kinase-like"/>
    <property type="match status" value="1"/>
</dbReference>
<dbReference type="PROSITE" id="PS50890">
    <property type="entry name" value="PUA"/>
    <property type="match status" value="1"/>
</dbReference>
<feature type="binding site" evidence="8">
    <location>
        <position position="58"/>
    </location>
    <ligand>
        <name>substrate</name>
    </ligand>
</feature>
<dbReference type="PROSITE" id="PS00902">
    <property type="entry name" value="GLUTAMATE_5_KINASE"/>
    <property type="match status" value="1"/>
</dbReference>
<dbReference type="Pfam" id="PF01472">
    <property type="entry name" value="PUA"/>
    <property type="match status" value="1"/>
</dbReference>
<comment type="caution">
    <text evidence="10">The sequence shown here is derived from an EMBL/GenBank/DDBJ whole genome shotgun (WGS) entry which is preliminary data.</text>
</comment>
<evidence type="ECO:0000256" key="5">
    <source>
        <dbReference type="ARBA" id="ARBA00022741"/>
    </source>
</evidence>
<keyword evidence="3 8" id="KW-0641">Proline biosynthesis</keyword>
<keyword evidence="6 8" id="KW-0418">Kinase</keyword>
<evidence type="ECO:0000259" key="9">
    <source>
        <dbReference type="SMART" id="SM00359"/>
    </source>
</evidence>
<keyword evidence="2 8" id="KW-0028">Amino-acid biosynthesis</keyword>
<evidence type="ECO:0000256" key="1">
    <source>
        <dbReference type="ARBA" id="ARBA00022490"/>
    </source>
</evidence>
<dbReference type="GO" id="GO:0005524">
    <property type="term" value="F:ATP binding"/>
    <property type="evidence" value="ECO:0007669"/>
    <property type="project" value="UniProtKB-KW"/>
</dbReference>
<dbReference type="NCBIfam" id="TIGR01027">
    <property type="entry name" value="proB"/>
    <property type="match status" value="1"/>
</dbReference>
<feature type="binding site" evidence="8">
    <location>
        <begin position="177"/>
        <end position="178"/>
    </location>
    <ligand>
        <name>ATP</name>
        <dbReference type="ChEBI" id="CHEBI:30616"/>
    </ligand>
</feature>
<accession>A0A424YI26</accession>
<dbReference type="PRINTS" id="PR00474">
    <property type="entry name" value="GLU5KINASE"/>
</dbReference>
<dbReference type="PANTHER" id="PTHR43654:SF1">
    <property type="entry name" value="ISOPENTENYL PHOSPHATE KINASE"/>
    <property type="match status" value="1"/>
</dbReference>
<comment type="function">
    <text evidence="8">Catalyzes the transfer of a phosphate group to glutamate to form L-glutamate 5-phosphate.</text>
</comment>
<feature type="binding site" evidence="8">
    <location>
        <begin position="219"/>
        <end position="225"/>
    </location>
    <ligand>
        <name>ATP</name>
        <dbReference type="ChEBI" id="CHEBI:30616"/>
    </ligand>
</feature>
<comment type="pathway">
    <text evidence="8">Amino-acid biosynthesis; L-proline biosynthesis; L-glutamate 5-semialdehyde from L-glutamate: step 1/2.</text>
</comment>
<dbReference type="InterPro" id="IPR011529">
    <property type="entry name" value="Glu_5kinase"/>
</dbReference>
<keyword evidence="4 8" id="KW-0808">Transferase</keyword>
<dbReference type="InterPro" id="IPR001048">
    <property type="entry name" value="Asp/Glu/Uridylate_kinase"/>
</dbReference>
<evidence type="ECO:0000256" key="3">
    <source>
        <dbReference type="ARBA" id="ARBA00022650"/>
    </source>
</evidence>
<dbReference type="GO" id="GO:0055129">
    <property type="term" value="P:L-proline biosynthetic process"/>
    <property type="evidence" value="ECO:0007669"/>
    <property type="project" value="UniProtKB-UniRule"/>
</dbReference>
<dbReference type="CDD" id="cd21157">
    <property type="entry name" value="PUA_G5K"/>
    <property type="match status" value="1"/>
</dbReference>
<name>A0A424YI26_9FIRM</name>
<keyword evidence="1 8" id="KW-0963">Cytoplasm</keyword>
<reference evidence="10 11" key="1">
    <citation type="submission" date="2018-08" db="EMBL/GenBank/DDBJ databases">
        <title>The metabolism and importance of syntrophic acetate oxidation coupled to methane or sulfide production in haloalkaline environments.</title>
        <authorList>
            <person name="Timmers P.H.A."/>
            <person name="Vavourakis C.D."/>
            <person name="Sorokin D.Y."/>
            <person name="Sinninghe Damste J.S."/>
            <person name="Muyzer G."/>
            <person name="Stams A.J.M."/>
            <person name="Plugge C.M."/>
        </authorList>
    </citation>
    <scope>NUCLEOTIDE SEQUENCE [LARGE SCALE GENOMIC DNA]</scope>
    <source>
        <strain evidence="10">MSAO_Bac1</strain>
    </source>
</reference>
<dbReference type="SUPFAM" id="SSF88697">
    <property type="entry name" value="PUA domain-like"/>
    <property type="match status" value="1"/>
</dbReference>
<organism evidence="10 11">
    <name type="scientific">Candidatus Syntrophonatronum acetioxidans</name>
    <dbReference type="NCBI Taxonomy" id="1795816"/>
    <lineage>
        <taxon>Bacteria</taxon>
        <taxon>Bacillati</taxon>
        <taxon>Bacillota</taxon>
        <taxon>Clostridia</taxon>
        <taxon>Eubacteriales</taxon>
        <taxon>Syntrophomonadaceae</taxon>
        <taxon>Candidatus Syntrophonatronum</taxon>
    </lineage>
</organism>
<dbReference type="GO" id="GO:0005829">
    <property type="term" value="C:cytosol"/>
    <property type="evidence" value="ECO:0007669"/>
    <property type="project" value="TreeGrafter"/>
</dbReference>
<dbReference type="Pfam" id="PF00696">
    <property type="entry name" value="AA_kinase"/>
    <property type="match status" value="1"/>
</dbReference>
<dbReference type="SMART" id="SM00359">
    <property type="entry name" value="PUA"/>
    <property type="match status" value="1"/>
</dbReference>
<dbReference type="HAMAP" id="MF_00456">
    <property type="entry name" value="ProB"/>
    <property type="match status" value="1"/>
</dbReference>
<dbReference type="InterPro" id="IPR019797">
    <property type="entry name" value="Glutamate_5-kinase_CS"/>
</dbReference>
<keyword evidence="7 8" id="KW-0067">ATP-binding</keyword>
<keyword evidence="5 8" id="KW-0547">Nucleotide-binding</keyword>
<feature type="binding site" evidence="8">
    <location>
        <position position="145"/>
    </location>
    <ligand>
        <name>substrate</name>
    </ligand>
</feature>
<evidence type="ECO:0000313" key="11">
    <source>
        <dbReference type="Proteomes" id="UP000285138"/>
    </source>
</evidence>
<evidence type="ECO:0000256" key="6">
    <source>
        <dbReference type="ARBA" id="ARBA00022777"/>
    </source>
</evidence>
<feature type="binding site" evidence="8">
    <location>
        <position position="157"/>
    </location>
    <ligand>
        <name>substrate</name>
    </ligand>
</feature>
<dbReference type="GO" id="GO:0004349">
    <property type="term" value="F:glutamate 5-kinase activity"/>
    <property type="evidence" value="ECO:0007669"/>
    <property type="project" value="UniProtKB-UniRule"/>
</dbReference>
<comment type="subcellular location">
    <subcellularLocation>
        <location evidence="8">Cytoplasm</location>
    </subcellularLocation>
</comment>
<dbReference type="InterPro" id="IPR001057">
    <property type="entry name" value="Glu/AcGlu_kinase"/>
</dbReference>
<evidence type="ECO:0000256" key="7">
    <source>
        <dbReference type="ARBA" id="ARBA00022840"/>
    </source>
</evidence>
<evidence type="ECO:0000256" key="4">
    <source>
        <dbReference type="ARBA" id="ARBA00022679"/>
    </source>
</evidence>
<dbReference type="Gene3D" id="2.30.130.10">
    <property type="entry name" value="PUA domain"/>
    <property type="match status" value="1"/>
</dbReference>
<evidence type="ECO:0000256" key="8">
    <source>
        <dbReference type="HAMAP-Rule" id="MF_00456"/>
    </source>
</evidence>
<dbReference type="AlphaFoldDB" id="A0A424YI26"/>
<dbReference type="InterPro" id="IPR036393">
    <property type="entry name" value="AceGlu_kinase-like_sf"/>
</dbReference>
<comment type="similarity">
    <text evidence="8">Belongs to the glutamate 5-kinase family.</text>
</comment>
<dbReference type="EMBL" id="QZAA01000047">
    <property type="protein sequence ID" value="RQD77910.1"/>
    <property type="molecule type" value="Genomic_DNA"/>
</dbReference>
<dbReference type="InterPro" id="IPR002478">
    <property type="entry name" value="PUA"/>
</dbReference>
<dbReference type="PIRSF" id="PIRSF000729">
    <property type="entry name" value="GK"/>
    <property type="match status" value="1"/>
</dbReference>
<protein>
    <recommendedName>
        <fullName evidence="8">Glutamate 5-kinase</fullName>
        <ecNumber evidence="8">2.7.2.11</ecNumber>
    </recommendedName>
    <alternativeName>
        <fullName evidence="8">Gamma-glutamyl kinase</fullName>
        <shortName evidence="8">GK</shortName>
    </alternativeName>
</protein>
<dbReference type="CDD" id="cd04242">
    <property type="entry name" value="AAK_G5K_ProB"/>
    <property type="match status" value="1"/>
</dbReference>
<dbReference type="FunFam" id="3.40.1160.10:FF:000018">
    <property type="entry name" value="Glutamate 5-kinase"/>
    <property type="match status" value="1"/>
</dbReference>
<dbReference type="PANTHER" id="PTHR43654">
    <property type="entry name" value="GLUTAMATE 5-KINASE"/>
    <property type="match status" value="1"/>
</dbReference>
<evidence type="ECO:0000256" key="2">
    <source>
        <dbReference type="ARBA" id="ARBA00022605"/>
    </source>
</evidence>
<dbReference type="Proteomes" id="UP000285138">
    <property type="component" value="Unassembled WGS sequence"/>
</dbReference>
<dbReference type="UniPathway" id="UPA00098">
    <property type="reaction ID" value="UER00359"/>
</dbReference>
<proteinExistence type="inferred from homology"/>
<gene>
    <name evidence="8 10" type="primary">proB</name>
    <name evidence="10" type="ORF">D5R97_01355</name>
</gene>
<dbReference type="SUPFAM" id="SSF53633">
    <property type="entry name" value="Carbamate kinase-like"/>
    <property type="match status" value="1"/>
</dbReference>
<dbReference type="FunFam" id="2.30.130.10:FF:000007">
    <property type="entry name" value="Glutamate 5-kinase"/>
    <property type="match status" value="1"/>
</dbReference>
<dbReference type="InterPro" id="IPR041739">
    <property type="entry name" value="G5K_ProB"/>
</dbReference>
<dbReference type="InterPro" id="IPR036974">
    <property type="entry name" value="PUA_sf"/>
</dbReference>
<comment type="catalytic activity">
    <reaction evidence="8">
        <text>L-glutamate + ATP = L-glutamyl 5-phosphate + ADP</text>
        <dbReference type="Rhea" id="RHEA:14877"/>
        <dbReference type="ChEBI" id="CHEBI:29985"/>
        <dbReference type="ChEBI" id="CHEBI:30616"/>
        <dbReference type="ChEBI" id="CHEBI:58274"/>
        <dbReference type="ChEBI" id="CHEBI:456216"/>
        <dbReference type="EC" id="2.7.2.11"/>
    </reaction>
</comment>
<feature type="binding site" evidence="8">
    <location>
        <position position="18"/>
    </location>
    <ligand>
        <name>ATP</name>
        <dbReference type="ChEBI" id="CHEBI:30616"/>
    </ligand>
</feature>
<dbReference type="GO" id="GO:0003723">
    <property type="term" value="F:RNA binding"/>
    <property type="evidence" value="ECO:0007669"/>
    <property type="project" value="InterPro"/>
</dbReference>
<evidence type="ECO:0000313" key="10">
    <source>
        <dbReference type="EMBL" id="RQD77910.1"/>
    </source>
</evidence>
<sequence>MEEEIRKKLTRAKRIVVKVGTSCLTYANGKLNLNYIERIVRELADLKNQSRDVLLVSSGAIGAGMGKLGLSKKPKTIPEKQAVAAVGQGMLIQVYEKLFAEYGHTAAQVLLTREDLINRQRYINSRNTLTTLLKLGVIPVINENDTVAVEEIEFGDNDNLSALVASLVDADLLVNLSDIDGLYTSNPRVNPDAQLISCVEKISPDIQCLAEKTYTSLGTGGMETKLMAAKIAVNTGVSMIIASGQKPGIIHEILDGKKVGTLFPPQPKAMHSRKRWIAFGPTIKGTIAIDKGAKDAILRKGKSLLPSGILQVEGNFEREDIVSVIDEEGSEIARGLVNYSANDLNKIKGVKTREIFELLGEKGESEAIHRDNLVIL</sequence>
<feature type="domain" description="PUA" evidence="9">
    <location>
        <begin position="285"/>
        <end position="368"/>
    </location>
</feature>
<dbReference type="InterPro" id="IPR015947">
    <property type="entry name" value="PUA-like_sf"/>
</dbReference>